<feature type="region of interest" description="Disordered" evidence="1">
    <location>
        <begin position="145"/>
        <end position="173"/>
    </location>
</feature>
<proteinExistence type="predicted"/>
<gene>
    <name evidence="2" type="ORF">DFQ14_102573</name>
</gene>
<protein>
    <submittedName>
        <fullName evidence="2">Uncharacterized protein</fullName>
    </submittedName>
</protein>
<reference evidence="2 3" key="1">
    <citation type="submission" date="2018-07" db="EMBL/GenBank/DDBJ databases">
        <title>Genomic Encyclopedia of Type Strains, Phase III (KMG-III): the genomes of soil and plant-associated and newly described type strains.</title>
        <authorList>
            <person name="Whitman W."/>
        </authorList>
    </citation>
    <scope>NUCLEOTIDE SEQUENCE [LARGE SCALE GENOMIC DNA]</scope>
    <source>
        <strain evidence="2 3">CECT 8575</strain>
    </source>
</reference>
<dbReference type="AlphaFoldDB" id="A0A368VY28"/>
<feature type="region of interest" description="Disordered" evidence="1">
    <location>
        <begin position="47"/>
        <end position="133"/>
    </location>
</feature>
<dbReference type="EMBL" id="QPJC01000002">
    <property type="protein sequence ID" value="RCW46270.1"/>
    <property type="molecule type" value="Genomic_DNA"/>
</dbReference>
<accession>A0A368VY28</accession>
<evidence type="ECO:0000313" key="2">
    <source>
        <dbReference type="EMBL" id="RCW46270.1"/>
    </source>
</evidence>
<evidence type="ECO:0000313" key="3">
    <source>
        <dbReference type="Proteomes" id="UP000253495"/>
    </source>
</evidence>
<keyword evidence="3" id="KW-1185">Reference proteome</keyword>
<comment type="caution">
    <text evidence="2">The sequence shown here is derived from an EMBL/GenBank/DDBJ whole genome shotgun (WGS) entry which is preliminary data.</text>
</comment>
<feature type="compositionally biased region" description="Low complexity" evidence="1">
    <location>
        <begin position="86"/>
        <end position="100"/>
    </location>
</feature>
<name>A0A368VY28_9ACTN</name>
<organism evidence="2 3">
    <name type="scientific">Halopolyspora algeriensis</name>
    <dbReference type="NCBI Taxonomy" id="1500506"/>
    <lineage>
        <taxon>Bacteria</taxon>
        <taxon>Bacillati</taxon>
        <taxon>Actinomycetota</taxon>
        <taxon>Actinomycetes</taxon>
        <taxon>Actinomycetes incertae sedis</taxon>
        <taxon>Halopolyspora</taxon>
    </lineage>
</organism>
<dbReference type="Proteomes" id="UP000253495">
    <property type="component" value="Unassembled WGS sequence"/>
</dbReference>
<evidence type="ECO:0000256" key="1">
    <source>
        <dbReference type="SAM" id="MobiDB-lite"/>
    </source>
</evidence>
<dbReference type="RefSeq" id="WP_114452048.1">
    <property type="nucleotide sequence ID" value="NZ_QPJC01000002.1"/>
</dbReference>
<sequence>MTAPAVARAGVWMTGIGESTWHAVPAPEPGQTPVATCGHRLTGPVHRRLGTDPPQDGTRTICPPCAQGVGWTEPRPVRVSARIRWPTADPDTPRTPATPDRPTEDDSPGPGTDGTGWPLDHGGAAGADTPTRRCPLLGEALELLLDSRPPGTGARTAADLPEGVLPPGTVVPA</sequence>